<organism evidence="2 3">
    <name type="scientific">Popillia japonica</name>
    <name type="common">Japanese beetle</name>
    <dbReference type="NCBI Taxonomy" id="7064"/>
    <lineage>
        <taxon>Eukaryota</taxon>
        <taxon>Metazoa</taxon>
        <taxon>Ecdysozoa</taxon>
        <taxon>Arthropoda</taxon>
        <taxon>Hexapoda</taxon>
        <taxon>Insecta</taxon>
        <taxon>Pterygota</taxon>
        <taxon>Neoptera</taxon>
        <taxon>Endopterygota</taxon>
        <taxon>Coleoptera</taxon>
        <taxon>Polyphaga</taxon>
        <taxon>Scarabaeiformia</taxon>
        <taxon>Scarabaeidae</taxon>
        <taxon>Rutelinae</taxon>
        <taxon>Popillia</taxon>
    </lineage>
</organism>
<dbReference type="EMBL" id="JASPKY010000014">
    <property type="protein sequence ID" value="KAK9753298.1"/>
    <property type="molecule type" value="Genomic_DNA"/>
</dbReference>
<evidence type="ECO:0000313" key="2">
    <source>
        <dbReference type="EMBL" id="KAK9753298.1"/>
    </source>
</evidence>
<comment type="caution">
    <text evidence="2">The sequence shown here is derived from an EMBL/GenBank/DDBJ whole genome shotgun (WGS) entry which is preliminary data.</text>
</comment>
<dbReference type="AlphaFoldDB" id="A0AAW1N3R6"/>
<name>A0AAW1N3R6_POPJA</name>
<gene>
    <name evidence="2" type="ORF">QE152_g3461</name>
</gene>
<protein>
    <submittedName>
        <fullName evidence="2">Uncharacterized protein</fullName>
    </submittedName>
</protein>
<evidence type="ECO:0000256" key="1">
    <source>
        <dbReference type="SAM" id="MobiDB-lite"/>
    </source>
</evidence>
<proteinExistence type="predicted"/>
<accession>A0AAW1N3R6</accession>
<keyword evidence="3" id="KW-1185">Reference proteome</keyword>
<feature type="region of interest" description="Disordered" evidence="1">
    <location>
        <begin position="86"/>
        <end position="117"/>
    </location>
</feature>
<dbReference type="Proteomes" id="UP001458880">
    <property type="component" value="Unassembled WGS sequence"/>
</dbReference>
<evidence type="ECO:0000313" key="3">
    <source>
        <dbReference type="Proteomes" id="UP001458880"/>
    </source>
</evidence>
<sequence>MNTALSDKPVDNKIDNKKRVEFDQEVTADRSIKHSTFGDGLQQNKTKLNSTAIHQNTFNQEIDTNHKTKNTTEEALRNNQWSYGIVTNKEPSPEEYNKENSLTTRFPWQGQPKPVKSSLPRNFAYHRVTGNPLYHNNLNNNPKAYIAVSVIAPKPINDRPTEDELILENELRELKPWSHNQNLKNMASIRSRWVIQSDKEKAAYTP</sequence>
<reference evidence="2 3" key="1">
    <citation type="journal article" date="2024" name="BMC Genomics">
        <title>De novo assembly and annotation of Popillia japonica's genome with initial clues to its potential as an invasive pest.</title>
        <authorList>
            <person name="Cucini C."/>
            <person name="Boschi S."/>
            <person name="Funari R."/>
            <person name="Cardaioli E."/>
            <person name="Iannotti N."/>
            <person name="Marturano G."/>
            <person name="Paoli F."/>
            <person name="Bruttini M."/>
            <person name="Carapelli A."/>
            <person name="Frati F."/>
            <person name="Nardi F."/>
        </authorList>
    </citation>
    <scope>NUCLEOTIDE SEQUENCE [LARGE SCALE GENOMIC DNA]</scope>
    <source>
        <strain evidence="2">DMR45628</strain>
    </source>
</reference>